<dbReference type="GO" id="GO:0008483">
    <property type="term" value="F:transaminase activity"/>
    <property type="evidence" value="ECO:0007669"/>
    <property type="project" value="UniProtKB-KW"/>
</dbReference>
<proteinExistence type="predicted"/>
<comment type="caution">
    <text evidence="5">The sequence shown here is derived from an EMBL/GenBank/DDBJ whole genome shotgun (WGS) entry which is preliminary data.</text>
</comment>
<dbReference type="InterPro" id="IPR015422">
    <property type="entry name" value="PyrdxlP-dep_Trfase_small"/>
</dbReference>
<keyword evidence="3" id="KW-0663">Pyridoxal phosphate</keyword>
<evidence type="ECO:0000256" key="1">
    <source>
        <dbReference type="ARBA" id="ARBA00001933"/>
    </source>
</evidence>
<reference evidence="5" key="2">
    <citation type="submission" date="2020-07" db="EMBL/GenBank/DDBJ databases">
        <authorList>
            <person name="Lood C."/>
            <person name="Girard L."/>
        </authorList>
    </citation>
    <scope>NUCLEOTIDE SEQUENCE</scope>
    <source>
        <strain evidence="5">BW13M1</strain>
    </source>
</reference>
<dbReference type="GO" id="GO:0008710">
    <property type="term" value="F:8-amino-7-oxononanoate synthase activity"/>
    <property type="evidence" value="ECO:0007669"/>
    <property type="project" value="TreeGrafter"/>
</dbReference>
<protein>
    <submittedName>
        <fullName evidence="5">Aminotransferase class I/II-fold pyridoxal phosphate-dependent enzyme</fullName>
    </submittedName>
</protein>
<dbReference type="EMBL" id="JABWRJ010000025">
    <property type="protein sequence ID" value="MBC3447674.1"/>
    <property type="molecule type" value="Genomic_DNA"/>
</dbReference>
<comment type="cofactor">
    <cofactor evidence="1">
        <name>pyridoxal 5'-phosphate</name>
        <dbReference type="ChEBI" id="CHEBI:597326"/>
    </cofactor>
</comment>
<name>A0A923GBA1_9PSED</name>
<dbReference type="InterPro" id="IPR050087">
    <property type="entry name" value="AON_synthase_class-II"/>
</dbReference>
<keyword evidence="2" id="KW-0808">Transferase</keyword>
<dbReference type="InterPro" id="IPR015421">
    <property type="entry name" value="PyrdxlP-dep_Trfase_major"/>
</dbReference>
<dbReference type="Gene3D" id="3.40.640.10">
    <property type="entry name" value="Type I PLP-dependent aspartate aminotransferase-like (Major domain)"/>
    <property type="match status" value="1"/>
</dbReference>
<dbReference type="InterPro" id="IPR015424">
    <property type="entry name" value="PyrdxlP-dep_Trfase"/>
</dbReference>
<dbReference type="PANTHER" id="PTHR13693:SF100">
    <property type="entry name" value="8-AMINO-7-OXONONANOATE SYNTHASE"/>
    <property type="match status" value="1"/>
</dbReference>
<evidence type="ECO:0000313" key="5">
    <source>
        <dbReference type="EMBL" id="MBC3447674.1"/>
    </source>
</evidence>
<dbReference type="Gene3D" id="3.90.1150.10">
    <property type="entry name" value="Aspartate Aminotransferase, domain 1"/>
    <property type="match status" value="1"/>
</dbReference>
<feature type="domain" description="Aminotransferase class I/classII large" evidence="4">
    <location>
        <begin position="58"/>
        <end position="394"/>
    </location>
</feature>
<dbReference type="AlphaFoldDB" id="A0A923GBA1"/>
<reference evidence="5" key="1">
    <citation type="journal article" date="2020" name="Microorganisms">
        <title>Reliable Identification of Environmental Pseudomonas Isolates Using the rpoD Gene.</title>
        <authorList>
            <consortium name="The Broad Institute Genome Sequencing Platform"/>
            <person name="Girard L."/>
            <person name="Lood C."/>
            <person name="Rokni-Zadeh H."/>
            <person name="van Noort V."/>
            <person name="Lavigne R."/>
            <person name="De Mot R."/>
        </authorList>
    </citation>
    <scope>NUCLEOTIDE SEQUENCE</scope>
    <source>
        <strain evidence="5">BW13M1</strain>
    </source>
</reference>
<dbReference type="GO" id="GO:0009102">
    <property type="term" value="P:biotin biosynthetic process"/>
    <property type="evidence" value="ECO:0007669"/>
    <property type="project" value="TreeGrafter"/>
</dbReference>
<dbReference type="GO" id="GO:0030170">
    <property type="term" value="F:pyridoxal phosphate binding"/>
    <property type="evidence" value="ECO:0007669"/>
    <property type="project" value="InterPro"/>
</dbReference>
<evidence type="ECO:0000256" key="3">
    <source>
        <dbReference type="ARBA" id="ARBA00022898"/>
    </source>
</evidence>
<keyword evidence="5" id="KW-0032">Aminotransferase</keyword>
<dbReference type="Pfam" id="PF00155">
    <property type="entry name" value="Aminotran_1_2"/>
    <property type="match status" value="1"/>
</dbReference>
<sequence length="413" mass="45156">MAVTRNRFTNYRSMIQKSEPDWQTSYAKHLCGLQVQPIARNLLQDQHGRTLQHFCTTSYLGLDYHPDILQGAIEELENSRTLRIANSRNRCQLQVLDQYEAELSELFGCASLATLSCSAASSGVLPLVAAGIFTDGMSPHMVFDKFAHYSLNHIKAACADETEVQTLPHNDMDQLESICRQHGRVAYVTDGYYSMGGTAHMDALLYLKERYGLFLYLDDSHALSTVGVFGQGFVRGQLQELDEGVIIVASLGKAFAASGGLVMLANTQQKHLVQRYGGPTNWSQSLNAAAIGAGRASARLHSSPLLNTLQQALRNNIELFDRLLPTPHAGSTSPIRLIPLGEAEDAIAASTFLANNGFLTSAVFFPVVPKNAAALRITLRADMQPGEIESFCRSVAEYLDSNPAIAHLLNTQP</sequence>
<dbReference type="InterPro" id="IPR004839">
    <property type="entry name" value="Aminotransferase_I/II_large"/>
</dbReference>
<accession>A0A923GBA1</accession>
<dbReference type="NCBIfam" id="NF005697">
    <property type="entry name" value="PRK07505.1"/>
    <property type="match status" value="1"/>
</dbReference>
<evidence type="ECO:0000256" key="2">
    <source>
        <dbReference type="ARBA" id="ARBA00022679"/>
    </source>
</evidence>
<gene>
    <name evidence="5" type="ORF">HU751_17995</name>
</gene>
<organism evidence="5">
    <name type="scientific">Pseudomonas peradeniyensis</name>
    <dbReference type="NCBI Taxonomy" id="2745488"/>
    <lineage>
        <taxon>Bacteria</taxon>
        <taxon>Pseudomonadati</taxon>
        <taxon>Pseudomonadota</taxon>
        <taxon>Gammaproteobacteria</taxon>
        <taxon>Pseudomonadales</taxon>
        <taxon>Pseudomonadaceae</taxon>
        <taxon>Pseudomonas</taxon>
    </lineage>
</organism>
<dbReference type="SUPFAM" id="SSF53383">
    <property type="entry name" value="PLP-dependent transferases"/>
    <property type="match status" value="1"/>
</dbReference>
<dbReference type="PANTHER" id="PTHR13693">
    <property type="entry name" value="CLASS II AMINOTRANSFERASE/8-AMINO-7-OXONONANOATE SYNTHASE"/>
    <property type="match status" value="1"/>
</dbReference>
<evidence type="ECO:0000259" key="4">
    <source>
        <dbReference type="Pfam" id="PF00155"/>
    </source>
</evidence>